<proteinExistence type="predicted"/>
<sequence length="124" mass="14225">MGHSFYVCVHVLDEKGESAVSVNFRHEEAGCKKCVESASIQYNIIDNTLWIGDSIFYGFKTHDYHQYGRGSILRDDEEGGTKQLMRRLKPYSGMIGDDGIGMNDFERMKSLGIDIVEERDWYSE</sequence>
<reference evidence="1" key="1">
    <citation type="submission" date="2023-04" db="EMBL/GenBank/DDBJ databases">
        <title>A chromosome-level genome assembly of the parasitoid wasp Eretmocerus hayati.</title>
        <authorList>
            <person name="Zhong Y."/>
            <person name="Liu S."/>
            <person name="Liu Y."/>
        </authorList>
    </citation>
    <scope>NUCLEOTIDE SEQUENCE</scope>
    <source>
        <strain evidence="1">ZJU_SS_LIU_2023</strain>
    </source>
</reference>
<protein>
    <submittedName>
        <fullName evidence="1">Uncharacterized protein</fullName>
    </submittedName>
</protein>
<dbReference type="EMBL" id="CM056741">
    <property type="protein sequence ID" value="KAJ8685207.1"/>
    <property type="molecule type" value="Genomic_DNA"/>
</dbReference>
<organism evidence="1 2">
    <name type="scientific">Eretmocerus hayati</name>
    <dbReference type="NCBI Taxonomy" id="131215"/>
    <lineage>
        <taxon>Eukaryota</taxon>
        <taxon>Metazoa</taxon>
        <taxon>Ecdysozoa</taxon>
        <taxon>Arthropoda</taxon>
        <taxon>Hexapoda</taxon>
        <taxon>Insecta</taxon>
        <taxon>Pterygota</taxon>
        <taxon>Neoptera</taxon>
        <taxon>Endopterygota</taxon>
        <taxon>Hymenoptera</taxon>
        <taxon>Apocrita</taxon>
        <taxon>Proctotrupomorpha</taxon>
        <taxon>Chalcidoidea</taxon>
        <taxon>Aphelinidae</taxon>
        <taxon>Aphelininae</taxon>
        <taxon>Eretmocerus</taxon>
    </lineage>
</organism>
<accession>A0ACC2PP77</accession>
<dbReference type="Proteomes" id="UP001239111">
    <property type="component" value="Chromosome 1"/>
</dbReference>
<name>A0ACC2PP77_9HYME</name>
<evidence type="ECO:0000313" key="2">
    <source>
        <dbReference type="Proteomes" id="UP001239111"/>
    </source>
</evidence>
<comment type="caution">
    <text evidence="1">The sequence shown here is derived from an EMBL/GenBank/DDBJ whole genome shotgun (WGS) entry which is preliminary data.</text>
</comment>
<gene>
    <name evidence="1" type="ORF">QAD02_021000</name>
</gene>
<evidence type="ECO:0000313" key="1">
    <source>
        <dbReference type="EMBL" id="KAJ8685207.1"/>
    </source>
</evidence>
<keyword evidence="2" id="KW-1185">Reference proteome</keyword>